<dbReference type="GO" id="GO:0003723">
    <property type="term" value="F:RNA binding"/>
    <property type="evidence" value="ECO:0007669"/>
    <property type="project" value="TreeGrafter"/>
</dbReference>
<evidence type="ECO:0000256" key="10">
    <source>
        <dbReference type="SAM" id="MobiDB-lite"/>
    </source>
</evidence>
<evidence type="ECO:0000256" key="7">
    <source>
        <dbReference type="ARBA" id="ARBA00023132"/>
    </source>
</evidence>
<dbReference type="GO" id="GO:0006606">
    <property type="term" value="P:protein import into nucleus"/>
    <property type="evidence" value="ECO:0007669"/>
    <property type="project" value="TreeGrafter"/>
</dbReference>
<name>A0A835P586_VANPL</name>
<keyword evidence="5" id="KW-0653">Protein transport</keyword>
<feature type="region of interest" description="Disordered" evidence="10">
    <location>
        <begin position="379"/>
        <end position="400"/>
    </location>
</feature>
<feature type="region of interest" description="Disordered" evidence="10">
    <location>
        <begin position="294"/>
        <end position="316"/>
    </location>
</feature>
<comment type="subcellular location">
    <subcellularLocation>
        <location evidence="1">Nucleus</location>
        <location evidence="1">Nuclear pore complex</location>
    </subcellularLocation>
</comment>
<evidence type="ECO:0000256" key="5">
    <source>
        <dbReference type="ARBA" id="ARBA00022927"/>
    </source>
</evidence>
<comment type="similarity">
    <text evidence="2">Belongs to the nucleoporin GLFG family.</text>
</comment>
<feature type="domain" description="Peptidase S59" evidence="11">
    <location>
        <begin position="776"/>
        <end position="918"/>
    </location>
</feature>
<evidence type="ECO:0000256" key="8">
    <source>
        <dbReference type="ARBA" id="ARBA00023242"/>
    </source>
</evidence>
<feature type="compositionally biased region" description="Polar residues" evidence="10">
    <location>
        <begin position="303"/>
        <end position="316"/>
    </location>
</feature>
<keyword evidence="6" id="KW-0811">Translocation</keyword>
<dbReference type="SUPFAM" id="SSF82215">
    <property type="entry name" value="C-terminal autoproteolytic domain of nucleoporin nup98"/>
    <property type="match status" value="1"/>
</dbReference>
<evidence type="ECO:0000256" key="9">
    <source>
        <dbReference type="ARBA" id="ARBA00065263"/>
    </source>
</evidence>
<dbReference type="GO" id="GO:0034398">
    <property type="term" value="P:telomere tethering at nuclear periphery"/>
    <property type="evidence" value="ECO:0007669"/>
    <property type="project" value="TreeGrafter"/>
</dbReference>
<evidence type="ECO:0000313" key="13">
    <source>
        <dbReference type="Proteomes" id="UP000636800"/>
    </source>
</evidence>
<dbReference type="InterPro" id="IPR007230">
    <property type="entry name" value="Nup98_auto-Pept-S59_dom"/>
</dbReference>
<dbReference type="OrthoDB" id="1882850at2759"/>
<keyword evidence="13" id="KW-1185">Reference proteome</keyword>
<evidence type="ECO:0000256" key="4">
    <source>
        <dbReference type="ARBA" id="ARBA00022816"/>
    </source>
</evidence>
<dbReference type="InterPro" id="IPR036903">
    <property type="entry name" value="Nup98_auto-Pept-S59_dom_sf"/>
</dbReference>
<dbReference type="Proteomes" id="UP000636800">
    <property type="component" value="Unassembled WGS sequence"/>
</dbReference>
<dbReference type="GO" id="GO:0000973">
    <property type="term" value="P:post-transcriptional tethering of RNA polymerase II gene DNA at nuclear periphery"/>
    <property type="evidence" value="ECO:0007669"/>
    <property type="project" value="TreeGrafter"/>
</dbReference>
<keyword evidence="4" id="KW-0509">mRNA transport</keyword>
<evidence type="ECO:0000256" key="2">
    <source>
        <dbReference type="ARBA" id="ARBA00008926"/>
    </source>
</evidence>
<dbReference type="AlphaFoldDB" id="A0A835P586"/>
<keyword evidence="8" id="KW-0539">Nucleus</keyword>
<organism evidence="12 13">
    <name type="scientific">Vanilla planifolia</name>
    <name type="common">Vanilla</name>
    <dbReference type="NCBI Taxonomy" id="51239"/>
    <lineage>
        <taxon>Eukaryota</taxon>
        <taxon>Viridiplantae</taxon>
        <taxon>Streptophyta</taxon>
        <taxon>Embryophyta</taxon>
        <taxon>Tracheophyta</taxon>
        <taxon>Spermatophyta</taxon>
        <taxon>Magnoliopsida</taxon>
        <taxon>Liliopsida</taxon>
        <taxon>Asparagales</taxon>
        <taxon>Orchidaceae</taxon>
        <taxon>Vanilloideae</taxon>
        <taxon>Vanilleae</taxon>
        <taxon>Vanilla</taxon>
    </lineage>
</organism>
<comment type="caution">
    <text evidence="12">The sequence shown here is derived from an EMBL/GenBank/DDBJ whole genome shotgun (WGS) entry which is preliminary data.</text>
</comment>
<dbReference type="GO" id="GO:0051028">
    <property type="term" value="P:mRNA transport"/>
    <property type="evidence" value="ECO:0007669"/>
    <property type="project" value="UniProtKB-KW"/>
</dbReference>
<dbReference type="GO" id="GO:0048573">
    <property type="term" value="P:photoperiodism, flowering"/>
    <property type="evidence" value="ECO:0007669"/>
    <property type="project" value="UniProtKB-ARBA"/>
</dbReference>
<dbReference type="PROSITE" id="PS51434">
    <property type="entry name" value="NUP_C"/>
    <property type="match status" value="1"/>
</dbReference>
<sequence length="937" mass="102898">LPCLRGSASSRVLMLEIGAYLSLLCSFVHVPLAPYLVVDQCNFFGVHASRLDWCFTVTSFTFSLFSVGCSAFGQSSASPFGSPSVFGQTNSATSNPFSPKPFGSPILLAHRPGVHCLALQLVFSGSLPRQHLVHHHHRRWDSMPSFGASSSRHLEVLHLPLVLLEVSDQLPVSLVHLVARFNRPSQHLEAIFWFFITFFGASSQPAFGATSASAFGSASSPAFGMAFGASSTPAFGSQSTPAFGAPSTSLFGSSSTPAFGGSSTPSFGSSTPAFGGSSTSFSFGSAPFFGQSAPTFGSGPSPFGTQPSPFGAQTSTPASKSRFWAICFGSQGGGSRVSPYTATSEPDASGTQPAGKLNQFLPCLLTRIKSHEELRWEDYQRGDKGGPNPAGQQGGITFPTLTPVNPLGQTSAFGQTSTFGQTSAFGQPAANPFSSTTSSNPFAPKPAFWSYWLYIVIEFNFQLAILFILIKPFWVNFFHHTTIWGSKTVFFDSNDWADTIAIWTVYRVSAEHAKFWFKSIQHTLYWLWWKLVQQFNTFIKQYCRIWSTNCTFNLGSLGQSAFAQSNIVMQPPSITNPFGTLPVVPQMSIGHVGYAPAVQYGISSLPVSEKPTAPVRISSLVAPRHLSQRRIRLPARRYNPRSDGERIPFFSDDEAVTATPKADALFVPRENPRALIIRPIDQWPTRNGADKQPVLKINADSANENGKVSEMPTSPIPDESHADDLYVPKANGHVKERMTYKASKHLNGPNENHYESHSPVDEHGIDIESLMPKLHHSDYYTVPQIPELASKERAEPGFCRHVKDFVVGHRSYGSIKFFGETDVRSLDLESIVQFNNREVIVYRDEGKKPPVGQGLNKPAEVTLLNIKCMNKKTGQLYTEGPKVARYREMLVKKAEEQGAEFVSFDPVKGEWKFRVKHFSCYEFVGEEDLDHLGCYEP</sequence>
<dbReference type="InterPro" id="IPR037665">
    <property type="entry name" value="Nucleoporin_S59-like"/>
</dbReference>
<evidence type="ECO:0000256" key="1">
    <source>
        <dbReference type="ARBA" id="ARBA00004567"/>
    </source>
</evidence>
<evidence type="ECO:0000256" key="3">
    <source>
        <dbReference type="ARBA" id="ARBA00022448"/>
    </source>
</evidence>
<accession>A0A835P586</accession>
<protein>
    <recommendedName>
        <fullName evidence="11">Peptidase S59 domain-containing protein</fullName>
    </recommendedName>
</protein>
<gene>
    <name evidence="12" type="ORF">HPP92_028603</name>
</gene>
<dbReference type="PANTHER" id="PTHR23198:SF6">
    <property type="entry name" value="NUCLEAR PORE COMPLEX PROTEIN NUP98-NUP96"/>
    <property type="match status" value="1"/>
</dbReference>
<evidence type="ECO:0000256" key="6">
    <source>
        <dbReference type="ARBA" id="ARBA00023010"/>
    </source>
</evidence>
<dbReference type="GO" id="GO:0006405">
    <property type="term" value="P:RNA export from nucleus"/>
    <property type="evidence" value="ECO:0007669"/>
    <property type="project" value="TreeGrafter"/>
</dbReference>
<dbReference type="GO" id="GO:0008139">
    <property type="term" value="F:nuclear localization sequence binding"/>
    <property type="evidence" value="ECO:0007669"/>
    <property type="project" value="TreeGrafter"/>
</dbReference>
<comment type="subunit">
    <text evidence="9">Part of the nuclear pore complex (NPC). The NPC has an eight-fold symmetrical structure comprising a central transport channel and two rings, the cytoplasmic and nuclear rings, to which eight filaments are attached. The cytoplasmic filaments have loose ends, while the nuclear filaments are joined in a distal ring, forming a nuclear basket. NPCs are highly dynamic in configuration and composition, and can be devided in 3 subcomplexes, the NUP62 subcomplex, the NUP107-160 subcomplex and the NUP93 subcomplex, containing approximately 30 different nucleoporin proteins.</text>
</comment>
<dbReference type="Gene3D" id="3.30.1610.10">
    <property type="entry name" value="Peptidase S59, nucleoporin"/>
    <property type="match status" value="1"/>
</dbReference>
<proteinExistence type="inferred from homology"/>
<keyword evidence="7" id="KW-0906">Nuclear pore complex</keyword>
<dbReference type="PANTHER" id="PTHR23198">
    <property type="entry name" value="NUCLEOPORIN"/>
    <property type="match status" value="1"/>
</dbReference>
<feature type="non-terminal residue" evidence="12">
    <location>
        <position position="937"/>
    </location>
</feature>
<dbReference type="EMBL" id="JADCNL010000531">
    <property type="protein sequence ID" value="KAG0446946.1"/>
    <property type="molecule type" value="Genomic_DNA"/>
</dbReference>
<dbReference type="GO" id="GO:0017056">
    <property type="term" value="F:structural constituent of nuclear pore"/>
    <property type="evidence" value="ECO:0007669"/>
    <property type="project" value="InterPro"/>
</dbReference>
<evidence type="ECO:0000313" key="12">
    <source>
        <dbReference type="EMBL" id="KAG0446946.1"/>
    </source>
</evidence>
<evidence type="ECO:0000259" key="11">
    <source>
        <dbReference type="PROSITE" id="PS51434"/>
    </source>
</evidence>
<dbReference type="GO" id="GO:0044614">
    <property type="term" value="C:nuclear pore cytoplasmic filaments"/>
    <property type="evidence" value="ECO:0007669"/>
    <property type="project" value="TreeGrafter"/>
</dbReference>
<dbReference type="FunFam" id="3.30.1610.10:FF:000002">
    <property type="entry name" value="nuclear pore complex protein NUP98A"/>
    <property type="match status" value="1"/>
</dbReference>
<reference evidence="12 13" key="1">
    <citation type="journal article" date="2020" name="Nat. Food">
        <title>A phased Vanilla planifolia genome enables genetic improvement of flavour and production.</title>
        <authorList>
            <person name="Hasing T."/>
            <person name="Tang H."/>
            <person name="Brym M."/>
            <person name="Khazi F."/>
            <person name="Huang T."/>
            <person name="Chambers A.H."/>
        </authorList>
    </citation>
    <scope>NUCLEOTIDE SEQUENCE [LARGE SCALE GENOMIC DNA]</scope>
    <source>
        <tissue evidence="12">Leaf</tissue>
    </source>
</reference>
<keyword evidence="3" id="KW-0813">Transport</keyword>
<dbReference type="Gene3D" id="1.10.10.2360">
    <property type="match status" value="1"/>
</dbReference>
<dbReference type="Pfam" id="PF04096">
    <property type="entry name" value="Nucleoporin2"/>
    <property type="match status" value="1"/>
</dbReference>